<dbReference type="FunFam" id="1.20.1720.10:FF:000014">
    <property type="entry name" value="MFS drug transporter, putative"/>
    <property type="match status" value="1"/>
</dbReference>
<evidence type="ECO:0000256" key="2">
    <source>
        <dbReference type="ARBA" id="ARBA00007520"/>
    </source>
</evidence>
<dbReference type="FunFam" id="1.20.1250.20:FF:000196">
    <property type="entry name" value="MFS toxin efflux pump (AflT)"/>
    <property type="match status" value="1"/>
</dbReference>
<accession>A0A507QY38</accession>
<evidence type="ECO:0000313" key="13">
    <source>
        <dbReference type="Proteomes" id="UP000319663"/>
    </source>
</evidence>
<evidence type="ECO:0000256" key="1">
    <source>
        <dbReference type="ARBA" id="ARBA00004128"/>
    </source>
</evidence>
<dbReference type="AlphaFoldDB" id="A0A507QY38"/>
<dbReference type="OrthoDB" id="10021397at2759"/>
<dbReference type="Gene3D" id="1.20.1720.10">
    <property type="entry name" value="Multidrug resistance protein D"/>
    <property type="match status" value="1"/>
</dbReference>
<comment type="similarity">
    <text evidence="2">Belongs to the major facilitator superfamily. TCR/Tet family.</text>
</comment>
<feature type="transmembrane region" description="Helical" evidence="10">
    <location>
        <begin position="311"/>
        <end position="331"/>
    </location>
</feature>
<feature type="transmembrane region" description="Helical" evidence="10">
    <location>
        <begin position="88"/>
        <end position="106"/>
    </location>
</feature>
<dbReference type="Proteomes" id="UP000319663">
    <property type="component" value="Unassembled WGS sequence"/>
</dbReference>
<evidence type="ECO:0000256" key="8">
    <source>
        <dbReference type="ARBA" id="ARBA00083178"/>
    </source>
</evidence>
<dbReference type="InterPro" id="IPR011701">
    <property type="entry name" value="MFS"/>
</dbReference>
<evidence type="ECO:0000256" key="3">
    <source>
        <dbReference type="ARBA" id="ARBA00022692"/>
    </source>
</evidence>
<dbReference type="InterPro" id="IPR036259">
    <property type="entry name" value="MFS_trans_sf"/>
</dbReference>
<feature type="transmembrane region" description="Helical" evidence="10">
    <location>
        <begin position="242"/>
        <end position="265"/>
    </location>
</feature>
<sequence length="619" mass="67338">MTVNSNGASSSTATDAEMTRAFCSDSQSQERSSENTIGDAEKEEEEEQEQTLPGSSDGDGSQEQKAGEGGGRLDRMPSQGEKLGKKKIAIIMAALCLAVFLAALDQTIVSTALPTMAAHFHASQSGYSWMASSYLLANAACATFWGKVSDIWGRRPILLFVNFIFLVGSLICALAVDLAMILVGRAIQGVGGGGIIVLANISVSDLFSMRERPIYYGLFAGVWAVAGSLGPIIGGAFTTSVTWRWCFYLNLPIGGFSFLILLLFFKVETPKTPFLAGLRSVDWSGTLFIVGGTLMFLFGLEFGGVSYPWNSATVICLIVFGVVVWVLAMLNEWKVAKYPIIPVRLFRNKHNITMLLICFCHGFVFIATSYYLPLYFQSVLLASPIMSGVYVLPIVVSLSIVSLFVGIIIKGTGRYREIIIFGMCFMLLGTGLFIDLKYYASWPRIIIYQIITGIGVGPNFQSPLVAFQANIHPSDMATATATFGFVRQLSTSMSVVLGSVIYQNVLGQQMPQITKAIGSENASKLAHSFSGADKALVKSLSESQKKVVLQAYTLALSRMWIFYTAMAGLGLLLSLLVRPIELSRTNHRGRIGLEEQERARQERLASEKKQANPGPEVDV</sequence>
<feature type="compositionally biased region" description="Polar residues" evidence="9">
    <location>
        <begin position="24"/>
        <end position="36"/>
    </location>
</feature>
<dbReference type="PANTHER" id="PTHR23501:SF102">
    <property type="entry name" value="DRUG TRANSPORTER, PUTATIVE (AFU_ORTHOLOGUE AFUA_3G08530)-RELATED"/>
    <property type="match status" value="1"/>
</dbReference>
<evidence type="ECO:0000256" key="5">
    <source>
        <dbReference type="ARBA" id="ARBA00023136"/>
    </source>
</evidence>
<feature type="region of interest" description="Disordered" evidence="9">
    <location>
        <begin position="1"/>
        <end position="79"/>
    </location>
</feature>
<proteinExistence type="inferred from homology"/>
<reference evidence="12 13" key="1">
    <citation type="submission" date="2019-06" db="EMBL/GenBank/DDBJ databases">
        <title>Wine fermentation using esterase from Monascus purpureus.</title>
        <authorList>
            <person name="Geng C."/>
            <person name="Zhang Y."/>
        </authorList>
    </citation>
    <scope>NUCLEOTIDE SEQUENCE [LARGE SCALE GENOMIC DNA]</scope>
    <source>
        <strain evidence="12">HQ1</strain>
    </source>
</reference>
<dbReference type="GO" id="GO:0022857">
    <property type="term" value="F:transmembrane transporter activity"/>
    <property type="evidence" value="ECO:0007669"/>
    <property type="project" value="InterPro"/>
</dbReference>
<feature type="domain" description="Major facilitator superfamily (MFS) profile" evidence="11">
    <location>
        <begin position="91"/>
        <end position="582"/>
    </location>
</feature>
<dbReference type="PANTHER" id="PTHR23501">
    <property type="entry name" value="MAJOR FACILITATOR SUPERFAMILY"/>
    <property type="match status" value="1"/>
</dbReference>
<keyword evidence="4 10" id="KW-1133">Transmembrane helix</keyword>
<feature type="transmembrane region" description="Helical" evidence="10">
    <location>
        <begin position="418"/>
        <end position="434"/>
    </location>
</feature>
<keyword evidence="3 10" id="KW-0812">Transmembrane</keyword>
<keyword evidence="5 10" id="KW-0472">Membrane</keyword>
<evidence type="ECO:0000256" key="4">
    <source>
        <dbReference type="ARBA" id="ARBA00022989"/>
    </source>
</evidence>
<dbReference type="EMBL" id="VIFY01000027">
    <property type="protein sequence ID" value="TQB74809.1"/>
    <property type="molecule type" value="Genomic_DNA"/>
</dbReference>
<evidence type="ECO:0000256" key="7">
    <source>
        <dbReference type="ARBA" id="ARBA00069956"/>
    </source>
</evidence>
<feature type="compositionally biased region" description="Basic and acidic residues" evidence="9">
    <location>
        <begin position="593"/>
        <end position="610"/>
    </location>
</feature>
<feature type="transmembrane region" description="Helical" evidence="10">
    <location>
        <begin position="286"/>
        <end position="305"/>
    </location>
</feature>
<feature type="transmembrane region" description="Helical" evidence="10">
    <location>
        <begin position="385"/>
        <end position="409"/>
    </location>
</feature>
<keyword evidence="13" id="KW-1185">Reference proteome</keyword>
<name>A0A507QY38_MONPU</name>
<protein>
    <recommendedName>
        <fullName evidence="7">Efflux pump dotC</fullName>
    </recommendedName>
    <alternativeName>
        <fullName evidence="8">Dothistromin biosynthesis protein C</fullName>
    </alternativeName>
</protein>
<dbReference type="GO" id="GO:0005886">
    <property type="term" value="C:plasma membrane"/>
    <property type="evidence" value="ECO:0007669"/>
    <property type="project" value="TreeGrafter"/>
</dbReference>
<evidence type="ECO:0000256" key="6">
    <source>
        <dbReference type="ARBA" id="ARBA00057269"/>
    </source>
</evidence>
<feature type="transmembrane region" description="Helical" evidence="10">
    <location>
        <begin position="157"/>
        <end position="176"/>
    </location>
</feature>
<dbReference type="Pfam" id="PF07690">
    <property type="entry name" value="MFS_1"/>
    <property type="match status" value="1"/>
</dbReference>
<comment type="caution">
    <text evidence="12">The sequence shown here is derived from an EMBL/GenBank/DDBJ whole genome shotgun (WGS) entry which is preliminary data.</text>
</comment>
<feature type="compositionally biased region" description="Polar residues" evidence="9">
    <location>
        <begin position="51"/>
        <end position="64"/>
    </location>
</feature>
<dbReference type="InterPro" id="IPR020846">
    <property type="entry name" value="MFS_dom"/>
</dbReference>
<dbReference type="Gene3D" id="1.20.1250.20">
    <property type="entry name" value="MFS general substrate transporter like domains"/>
    <property type="match status" value="1"/>
</dbReference>
<feature type="transmembrane region" description="Helical" evidence="10">
    <location>
        <begin position="352"/>
        <end position="373"/>
    </location>
</feature>
<dbReference type="PRINTS" id="PR01036">
    <property type="entry name" value="TCRTETB"/>
</dbReference>
<comment type="function">
    <text evidence="6">Efflux pump; part of the gene cluster that mediates the biosynthesis of dothistromin (DOTH), a polyketide toxin very similar in structure to the aflatoxin precursor, versicolorin B. One function of dotC may be to transport early-stage dothistromin biosynthetic intermediates from the cytoplasm into vacuoles, thereby affecting the rate of dothistromin production.</text>
</comment>
<feature type="compositionally biased region" description="Polar residues" evidence="9">
    <location>
        <begin position="1"/>
        <end position="14"/>
    </location>
</feature>
<dbReference type="GO" id="GO:0005774">
    <property type="term" value="C:vacuolar membrane"/>
    <property type="evidence" value="ECO:0007669"/>
    <property type="project" value="UniProtKB-SubCell"/>
</dbReference>
<dbReference type="SUPFAM" id="SSF103473">
    <property type="entry name" value="MFS general substrate transporter"/>
    <property type="match status" value="1"/>
</dbReference>
<evidence type="ECO:0000256" key="9">
    <source>
        <dbReference type="SAM" id="MobiDB-lite"/>
    </source>
</evidence>
<comment type="subcellular location">
    <subcellularLocation>
        <location evidence="1">Vacuole membrane</location>
        <topology evidence="1">Multi-pass membrane protein</topology>
    </subcellularLocation>
</comment>
<evidence type="ECO:0000256" key="10">
    <source>
        <dbReference type="SAM" id="Phobius"/>
    </source>
</evidence>
<gene>
    <name evidence="12" type="ORF">MPDQ_004251</name>
</gene>
<feature type="transmembrane region" description="Helical" evidence="10">
    <location>
        <begin position="215"/>
        <end position="236"/>
    </location>
</feature>
<evidence type="ECO:0000313" key="12">
    <source>
        <dbReference type="EMBL" id="TQB74809.1"/>
    </source>
</evidence>
<dbReference type="PROSITE" id="PS50850">
    <property type="entry name" value="MFS"/>
    <property type="match status" value="1"/>
</dbReference>
<feature type="transmembrane region" description="Helical" evidence="10">
    <location>
        <begin position="560"/>
        <end position="580"/>
    </location>
</feature>
<evidence type="ECO:0000259" key="11">
    <source>
        <dbReference type="PROSITE" id="PS50850"/>
    </source>
</evidence>
<feature type="region of interest" description="Disordered" evidence="9">
    <location>
        <begin position="593"/>
        <end position="619"/>
    </location>
</feature>
<feature type="transmembrane region" description="Helical" evidence="10">
    <location>
        <begin position="126"/>
        <end position="145"/>
    </location>
</feature>
<dbReference type="CDD" id="cd17502">
    <property type="entry name" value="MFS_Azr1_MDR_like"/>
    <property type="match status" value="1"/>
</dbReference>
<feature type="transmembrane region" description="Helical" evidence="10">
    <location>
        <begin position="182"/>
        <end position="203"/>
    </location>
</feature>
<organism evidence="12 13">
    <name type="scientific">Monascus purpureus</name>
    <name type="common">Red mold</name>
    <name type="synonym">Monascus anka</name>
    <dbReference type="NCBI Taxonomy" id="5098"/>
    <lineage>
        <taxon>Eukaryota</taxon>
        <taxon>Fungi</taxon>
        <taxon>Dikarya</taxon>
        <taxon>Ascomycota</taxon>
        <taxon>Pezizomycotina</taxon>
        <taxon>Eurotiomycetes</taxon>
        <taxon>Eurotiomycetidae</taxon>
        <taxon>Eurotiales</taxon>
        <taxon>Aspergillaceae</taxon>
        <taxon>Monascus</taxon>
    </lineage>
</organism>